<reference evidence="3" key="1">
    <citation type="journal article" date="2013" name="Nat. Genet.">
        <title>The draft genomes of soft-shell turtle and green sea turtle yield insights into the development and evolution of the turtle-specific body plan.</title>
        <authorList>
            <person name="Wang Z."/>
            <person name="Pascual-Anaya J."/>
            <person name="Zadissa A."/>
            <person name="Li W."/>
            <person name="Niimura Y."/>
            <person name="Huang Z."/>
            <person name="Li C."/>
            <person name="White S."/>
            <person name="Xiong Z."/>
            <person name="Fang D."/>
            <person name="Wang B."/>
            <person name="Ming Y."/>
            <person name="Chen Y."/>
            <person name="Zheng Y."/>
            <person name="Kuraku S."/>
            <person name="Pignatelli M."/>
            <person name="Herrero J."/>
            <person name="Beal K."/>
            <person name="Nozawa M."/>
            <person name="Li Q."/>
            <person name="Wang J."/>
            <person name="Zhang H."/>
            <person name="Yu L."/>
            <person name="Shigenobu S."/>
            <person name="Wang J."/>
            <person name="Liu J."/>
            <person name="Flicek P."/>
            <person name="Searle S."/>
            <person name="Wang J."/>
            <person name="Kuratani S."/>
            <person name="Yin Y."/>
            <person name="Aken B."/>
            <person name="Zhang G."/>
            <person name="Irie N."/>
        </authorList>
    </citation>
    <scope>NUCLEOTIDE SEQUENCE [LARGE SCALE GENOMIC DNA]</scope>
</reference>
<feature type="region of interest" description="Disordered" evidence="1">
    <location>
        <begin position="168"/>
        <end position="193"/>
    </location>
</feature>
<feature type="region of interest" description="Disordered" evidence="1">
    <location>
        <begin position="1"/>
        <end position="27"/>
    </location>
</feature>
<dbReference type="PANTHER" id="PTHR47595">
    <property type="entry name" value="HEAT SHOCK 70 KDA PROTEIN 14"/>
    <property type="match status" value="1"/>
</dbReference>
<dbReference type="Proteomes" id="UP000031443">
    <property type="component" value="Unassembled WGS sequence"/>
</dbReference>
<dbReference type="AlphaFoldDB" id="M7BDF3"/>
<protein>
    <submittedName>
        <fullName evidence="2">Uncharacterized protein</fullName>
    </submittedName>
</protein>
<accession>M7BDF3</accession>
<sequence>MQQCREKIKELRQPYHKAREANHRSSGAPKTFRFYEKLNAILSGDSISITNSPLDTLEAAEREGKLEAEILDEEVELEEDVELPAALPGGAGSQELFSTPEVLGGEQEADETLAAKTLRNTPRTPANQLRQIRKKLRHSKKDMFREVLQRDERQTRESEECWEADAAFASDRADDKSDGGSDRDAQVFDTAAD</sequence>
<feature type="compositionally biased region" description="Basic and acidic residues" evidence="1">
    <location>
        <begin position="1"/>
        <end position="23"/>
    </location>
</feature>
<organism evidence="2 3">
    <name type="scientific">Chelonia mydas</name>
    <name type="common">Green sea-turtle</name>
    <name type="synonym">Chelonia agassizi</name>
    <dbReference type="NCBI Taxonomy" id="8469"/>
    <lineage>
        <taxon>Eukaryota</taxon>
        <taxon>Metazoa</taxon>
        <taxon>Chordata</taxon>
        <taxon>Craniata</taxon>
        <taxon>Vertebrata</taxon>
        <taxon>Euteleostomi</taxon>
        <taxon>Archelosauria</taxon>
        <taxon>Testudinata</taxon>
        <taxon>Testudines</taxon>
        <taxon>Cryptodira</taxon>
        <taxon>Durocryptodira</taxon>
        <taxon>Americhelydia</taxon>
        <taxon>Chelonioidea</taxon>
        <taxon>Cheloniidae</taxon>
        <taxon>Chelonia</taxon>
    </lineage>
</organism>
<dbReference type="EMBL" id="KB551348">
    <property type="protein sequence ID" value="EMP30173.1"/>
    <property type="molecule type" value="Genomic_DNA"/>
</dbReference>
<proteinExistence type="predicted"/>
<evidence type="ECO:0000256" key="1">
    <source>
        <dbReference type="SAM" id="MobiDB-lite"/>
    </source>
</evidence>
<gene>
    <name evidence="2" type="ORF">UY3_12685</name>
</gene>
<feature type="compositionally biased region" description="Basic and acidic residues" evidence="1">
    <location>
        <begin position="171"/>
        <end position="186"/>
    </location>
</feature>
<evidence type="ECO:0000313" key="2">
    <source>
        <dbReference type="EMBL" id="EMP30173.1"/>
    </source>
</evidence>
<keyword evidence="3" id="KW-1185">Reference proteome</keyword>
<dbReference type="PANTHER" id="PTHR47595:SF1">
    <property type="entry name" value="MYB_SANT-LIKE DNA-BINDING DOMAIN-CONTAINING PROTEIN"/>
    <property type="match status" value="1"/>
</dbReference>
<evidence type="ECO:0000313" key="3">
    <source>
        <dbReference type="Proteomes" id="UP000031443"/>
    </source>
</evidence>
<name>M7BDF3_CHEMY</name>